<dbReference type="GO" id="GO:0016020">
    <property type="term" value="C:membrane"/>
    <property type="evidence" value="ECO:0007669"/>
    <property type="project" value="TreeGrafter"/>
</dbReference>
<protein>
    <recommendedName>
        <fullName evidence="4">Transmembrane protein 177</fullName>
    </recommendedName>
</protein>
<dbReference type="OrthoDB" id="110174at2759"/>
<feature type="transmembrane region" description="Helical" evidence="1">
    <location>
        <begin position="204"/>
        <end position="221"/>
    </location>
</feature>
<dbReference type="InParanoid" id="A0A7M7G3T2"/>
<name>A0A7M7G3T2_NASVI</name>
<gene>
    <name evidence="2" type="primary">100113831</name>
</gene>
<evidence type="ECO:0000313" key="2">
    <source>
        <dbReference type="EnsemblMetazoa" id="XP_001602210"/>
    </source>
</evidence>
<keyword evidence="1" id="KW-1133">Transmembrane helix</keyword>
<accession>A0A7M7G3T2</accession>
<evidence type="ECO:0008006" key="4">
    <source>
        <dbReference type="Google" id="ProtNLM"/>
    </source>
</evidence>
<evidence type="ECO:0000313" key="3">
    <source>
        <dbReference type="Proteomes" id="UP000002358"/>
    </source>
</evidence>
<dbReference type="Proteomes" id="UP000002358">
    <property type="component" value="Chromosome 2"/>
</dbReference>
<evidence type="ECO:0000256" key="1">
    <source>
        <dbReference type="SAM" id="Phobius"/>
    </source>
</evidence>
<dbReference type="PANTHER" id="PTHR21824">
    <property type="entry name" value="TRANSMEMBRANE PROTEIN 177"/>
    <property type="match status" value="1"/>
</dbReference>
<dbReference type="InterPro" id="IPR026620">
    <property type="entry name" value="TMEM177"/>
</dbReference>
<dbReference type="PANTHER" id="PTHR21824:SF4">
    <property type="entry name" value="TRANSMEMBRANE PROTEIN 177"/>
    <property type="match status" value="1"/>
</dbReference>
<dbReference type="KEGG" id="nvi:100113831"/>
<dbReference type="FunCoup" id="A0A7M7G3T2">
    <property type="interactions" value="392"/>
</dbReference>
<keyword evidence="1" id="KW-0472">Membrane</keyword>
<dbReference type="OMA" id="HTFGLKY"/>
<feature type="transmembrane region" description="Helical" evidence="1">
    <location>
        <begin position="12"/>
        <end position="34"/>
    </location>
</feature>
<reference evidence="2" key="1">
    <citation type="submission" date="2021-01" db="UniProtKB">
        <authorList>
            <consortium name="EnsemblMetazoa"/>
        </authorList>
    </citation>
    <scope>IDENTIFICATION</scope>
</reference>
<proteinExistence type="predicted"/>
<organism evidence="2 3">
    <name type="scientific">Nasonia vitripennis</name>
    <name type="common">Parasitic wasp</name>
    <dbReference type="NCBI Taxonomy" id="7425"/>
    <lineage>
        <taxon>Eukaryota</taxon>
        <taxon>Metazoa</taxon>
        <taxon>Ecdysozoa</taxon>
        <taxon>Arthropoda</taxon>
        <taxon>Hexapoda</taxon>
        <taxon>Insecta</taxon>
        <taxon>Pterygota</taxon>
        <taxon>Neoptera</taxon>
        <taxon>Endopterygota</taxon>
        <taxon>Hymenoptera</taxon>
        <taxon>Apocrita</taxon>
        <taxon>Proctotrupomorpha</taxon>
        <taxon>Chalcidoidea</taxon>
        <taxon>Pteromalidae</taxon>
        <taxon>Pteromalinae</taxon>
        <taxon>Nasonia</taxon>
    </lineage>
</organism>
<dbReference type="EnsemblMetazoa" id="XM_001602160">
    <property type="protein sequence ID" value="XP_001602210"/>
    <property type="gene ID" value="LOC100113831"/>
</dbReference>
<sequence length="312" mass="35635">MNAFTARVPPTRFGVLATGAAVTATIAASLIELLPHTFFLEKFKNIIRIYRLGEEIPLQHEVEDLFNEVLDDLKIKDTIRKKLDAFPIVGFNLYHAGMADSHQGAIIGIPINYMYKDKLSIDTSDIRMGRDREPINMYHPAAEDLLESLVLSKNAQKFGIAREVLMAHKDLPLYRSIESSFMVASSILIADFFRVKYNIMRRSLVCMVYGTSALIGYAIWFQTRDILTTYSEKEVDKELSTLGPEYIQGGKEFYDKILKRNVATRTLLGAEGSRQFNRDGDEIFFIRHKRTPITHRKRFFSELKLEGEKAPA</sequence>
<keyword evidence="1" id="KW-0812">Transmembrane</keyword>
<keyword evidence="3" id="KW-1185">Reference proteome</keyword>
<dbReference type="AlphaFoldDB" id="A0A7M7G3T2"/>